<keyword evidence="7" id="KW-1185">Reference proteome</keyword>
<dbReference type="RefSeq" id="WP_047977279.1">
    <property type="nucleotide sequence ID" value="NZ_JADGLC010000008.1"/>
</dbReference>
<comment type="subcellular location">
    <subcellularLocation>
        <location evidence="1 4">Cytoplasm</location>
    </subcellularLocation>
</comment>
<keyword evidence="3 4" id="KW-0143">Chaperone</keyword>
<dbReference type="HAMAP" id="MF_02200">
    <property type="entry name" value="NapD"/>
    <property type="match status" value="1"/>
</dbReference>
<evidence type="ECO:0000313" key="6">
    <source>
        <dbReference type="EMBL" id="TFV11019.1"/>
    </source>
</evidence>
<dbReference type="PATRIC" id="fig|67855.3.peg.1646"/>
<protein>
    <recommendedName>
        <fullName evidence="4">Chaperone NapD</fullName>
    </recommendedName>
    <alternativeName>
        <fullName evidence="4">NapA signal peptide-binding chaperone NapD</fullName>
    </alternativeName>
</protein>
<dbReference type="PANTHER" id="PTHR38603:SF1">
    <property type="entry name" value="CHAPERONE NAPD"/>
    <property type="match status" value="1"/>
</dbReference>
<reference evidence="6 8" key="2">
    <citation type="submission" date="2019-03" db="EMBL/GenBank/DDBJ databases">
        <title>Diversity of the mouse oral microbiome.</title>
        <authorList>
            <person name="Joseph S."/>
            <person name="Aduse-Opoku J."/>
            <person name="Curtis M."/>
            <person name="Wade W."/>
            <person name="Hashim A."/>
        </authorList>
    </citation>
    <scope>NUCLEOTIDE SEQUENCE [LARGE SCALE GENOMIC DNA]</scope>
    <source>
        <strain evidence="6 8">WT12</strain>
    </source>
</reference>
<dbReference type="Pfam" id="PF03927">
    <property type="entry name" value="NapD"/>
    <property type="match status" value="1"/>
</dbReference>
<evidence type="ECO:0000256" key="3">
    <source>
        <dbReference type="ARBA" id="ARBA00023186"/>
    </source>
</evidence>
<organism evidence="5 7">
    <name type="scientific">Muribacter muris</name>
    <dbReference type="NCBI Taxonomy" id="67855"/>
    <lineage>
        <taxon>Bacteria</taxon>
        <taxon>Pseudomonadati</taxon>
        <taxon>Pseudomonadota</taxon>
        <taxon>Gammaproteobacteria</taxon>
        <taxon>Pasteurellales</taxon>
        <taxon>Pasteurellaceae</taxon>
        <taxon>Muribacter</taxon>
    </lineage>
</organism>
<keyword evidence="2 4" id="KW-0963">Cytoplasm</keyword>
<sequence>MSNELDNWYVASLVVQVKPTKIAAVKHALSEQVGTEIHAENSAEGKLVVVMEADFQPDLVKRMDAIKEIDGVIAVSFIYSYQDEPHL</sequence>
<evidence type="ECO:0000256" key="4">
    <source>
        <dbReference type="HAMAP-Rule" id="MF_02200"/>
    </source>
</evidence>
<dbReference type="GO" id="GO:0005737">
    <property type="term" value="C:cytoplasm"/>
    <property type="evidence" value="ECO:0007669"/>
    <property type="project" value="UniProtKB-SubCell"/>
</dbReference>
<evidence type="ECO:0000256" key="2">
    <source>
        <dbReference type="ARBA" id="ARBA00022490"/>
    </source>
</evidence>
<dbReference type="EMBL" id="SPPA01000008">
    <property type="protein sequence ID" value="TFV11019.1"/>
    <property type="molecule type" value="Genomic_DNA"/>
</dbReference>
<dbReference type="GO" id="GO:0005048">
    <property type="term" value="F:signal sequence binding"/>
    <property type="evidence" value="ECO:0007669"/>
    <property type="project" value="UniProtKB-UniRule"/>
</dbReference>
<accession>A0A0J5S2V8</accession>
<comment type="subunit">
    <text evidence="4">Interacts with the cytoplasmic NapA precursor.</text>
</comment>
<evidence type="ECO:0000313" key="7">
    <source>
        <dbReference type="Proteomes" id="UP000036270"/>
    </source>
</evidence>
<comment type="similarity">
    <text evidence="4">Belongs to the NapD family.</text>
</comment>
<dbReference type="InterPro" id="IPR005623">
    <property type="entry name" value="Chaperone_NapD_NO3_reduct"/>
</dbReference>
<reference evidence="5 7" key="1">
    <citation type="submission" date="2014-12" db="EMBL/GenBank/DDBJ databases">
        <title>Reclassification of Actinobacillus muris as Muribacter muris.</title>
        <authorList>
            <person name="Christensen H."/>
            <person name="Nicklas W."/>
            <person name="Bisgaard M."/>
        </authorList>
    </citation>
    <scope>NUCLEOTIDE SEQUENCE [LARGE SCALE GENOMIC DNA]</scope>
    <source>
        <strain evidence="5 7">Ackerman80-443D</strain>
    </source>
</reference>
<dbReference type="Proteomes" id="UP000036270">
    <property type="component" value="Unassembled WGS sequence"/>
</dbReference>
<evidence type="ECO:0000256" key="1">
    <source>
        <dbReference type="ARBA" id="ARBA00004496"/>
    </source>
</evidence>
<evidence type="ECO:0000313" key="8">
    <source>
        <dbReference type="Proteomes" id="UP000297396"/>
    </source>
</evidence>
<dbReference type="GO" id="GO:0051224">
    <property type="term" value="P:negative regulation of protein transport"/>
    <property type="evidence" value="ECO:0007669"/>
    <property type="project" value="UniProtKB-UniRule"/>
</dbReference>
<evidence type="ECO:0000313" key="5">
    <source>
        <dbReference type="EMBL" id="KMK51142.1"/>
    </source>
</evidence>
<comment type="caution">
    <text evidence="5">The sequence shown here is derived from an EMBL/GenBank/DDBJ whole genome shotgun (WGS) entry which is preliminary data.</text>
</comment>
<dbReference type="OrthoDB" id="6455702at2"/>
<dbReference type="Proteomes" id="UP000297396">
    <property type="component" value="Unassembled WGS sequence"/>
</dbReference>
<comment type="function">
    <text evidence="4">Chaperone for NapA, the catalytic subunit of the periplasmic nitrate reductase. It binds directly and specifically to the twin-arginine signal peptide of NapA, preventing premature interaction with the Tat translocase and premature export.</text>
</comment>
<dbReference type="EMBL" id="JWIZ01000048">
    <property type="protein sequence ID" value="KMK51142.1"/>
    <property type="molecule type" value="Genomic_DNA"/>
</dbReference>
<dbReference type="Gene3D" id="3.30.70.920">
    <property type="match status" value="1"/>
</dbReference>
<gene>
    <name evidence="4" type="primary">napD</name>
    <name evidence="6" type="ORF">E4T80_04715</name>
    <name evidence="5" type="ORF">RO21_08020</name>
</gene>
<dbReference type="AlphaFoldDB" id="A0A0J5S2V8"/>
<name>A0A0J5S2V8_9PAST</name>
<dbReference type="PANTHER" id="PTHR38603">
    <property type="entry name" value="CHAPERONE NAPD"/>
    <property type="match status" value="1"/>
</dbReference>
<proteinExistence type="inferred from homology"/>
<dbReference type="STRING" id="67855.RO21_08020"/>